<dbReference type="EMBL" id="FPJE01000007">
    <property type="protein sequence ID" value="SFW41057.1"/>
    <property type="molecule type" value="Genomic_DNA"/>
</dbReference>
<name>A0A1K1P0M1_9FLAO</name>
<evidence type="ECO:0000313" key="2">
    <source>
        <dbReference type="EMBL" id="SFW41057.1"/>
    </source>
</evidence>
<gene>
    <name evidence="2" type="ORF">SAMN02927921_01518</name>
</gene>
<reference evidence="2 3" key="1">
    <citation type="submission" date="2016-11" db="EMBL/GenBank/DDBJ databases">
        <authorList>
            <person name="Jaros S."/>
            <person name="Januszkiewicz K."/>
            <person name="Wedrychowicz H."/>
        </authorList>
    </citation>
    <scope>NUCLEOTIDE SEQUENCE [LARGE SCALE GENOMIC DNA]</scope>
    <source>
        <strain evidence="2 3">CGMCC 1.12145</strain>
    </source>
</reference>
<keyword evidence="1" id="KW-0732">Signal</keyword>
<evidence type="ECO:0000313" key="3">
    <source>
        <dbReference type="Proteomes" id="UP000182248"/>
    </source>
</evidence>
<feature type="signal peptide" evidence="1">
    <location>
        <begin position="1"/>
        <end position="24"/>
    </location>
</feature>
<dbReference type="Proteomes" id="UP000182248">
    <property type="component" value="Unassembled WGS sequence"/>
</dbReference>
<evidence type="ECO:0008006" key="4">
    <source>
        <dbReference type="Google" id="ProtNLM"/>
    </source>
</evidence>
<dbReference type="PROSITE" id="PS51257">
    <property type="entry name" value="PROKAR_LIPOPROTEIN"/>
    <property type="match status" value="1"/>
</dbReference>
<accession>A0A1K1P0M1</accession>
<keyword evidence="3" id="KW-1185">Reference proteome</keyword>
<sequence>MKKIKLLLGTALVLLLASSCSVHDHDEDQPVSLSELISSYELWYVDIHSTTGKGKVPFLQNAFTLSFRGGTLYANNNLAGIGSTGNGFGIDVGYYDAFNEALTIDHDVDGTWGFEVYQTADNEIELYNPYTDTSYFLAGYQRSNFDYDKVFYDNIHYFLQEYGAWAKTYTAPQGEPNLFDEENFLRFLPDTGGEFLSSRDRPGTAVNNIIWDFTGDYEVFDVAGDPYLKVLTLHYDSPDNERFELSVIDDKTIEWYHIGSGRIYRFSGKNFIRYLKAESNAAQKPETPVRERKKIENKTIHIERQSESRKIKVS</sequence>
<evidence type="ECO:0000256" key="1">
    <source>
        <dbReference type="SAM" id="SignalP"/>
    </source>
</evidence>
<dbReference type="AlphaFoldDB" id="A0A1K1P0M1"/>
<dbReference type="STRING" id="1150368.SAMN02927921_01518"/>
<feature type="chain" id="PRO_5013244631" description="Nicotinic acid mononucleotide adenyltransferase" evidence="1">
    <location>
        <begin position="25"/>
        <end position="314"/>
    </location>
</feature>
<organism evidence="2 3">
    <name type="scientific">Sinomicrobium oceani</name>
    <dbReference type="NCBI Taxonomy" id="1150368"/>
    <lineage>
        <taxon>Bacteria</taxon>
        <taxon>Pseudomonadati</taxon>
        <taxon>Bacteroidota</taxon>
        <taxon>Flavobacteriia</taxon>
        <taxon>Flavobacteriales</taxon>
        <taxon>Flavobacteriaceae</taxon>
        <taxon>Sinomicrobium</taxon>
    </lineage>
</organism>
<proteinExistence type="predicted"/>
<protein>
    <recommendedName>
        <fullName evidence="4">Nicotinic acid mononucleotide adenyltransferase</fullName>
    </recommendedName>
</protein>
<dbReference type="OrthoDB" id="1150486at2"/>
<dbReference type="RefSeq" id="WP_072316760.1">
    <property type="nucleotide sequence ID" value="NZ_FPJE01000007.1"/>
</dbReference>